<gene>
    <name evidence="1" type="ORF">FHS38_005733</name>
</gene>
<reference evidence="1 2" key="1">
    <citation type="submission" date="2020-08" db="EMBL/GenBank/DDBJ databases">
        <title>Genomic Encyclopedia of Type Strains, Phase III (KMG-III): the genomes of soil and plant-associated and newly described type strains.</title>
        <authorList>
            <person name="Whitman W."/>
        </authorList>
    </citation>
    <scope>NUCLEOTIDE SEQUENCE [LARGE SCALE GENOMIC DNA]</scope>
    <source>
        <strain evidence="1 2">CECT 3265</strain>
    </source>
</reference>
<evidence type="ECO:0000313" key="2">
    <source>
        <dbReference type="Proteomes" id="UP000556436"/>
    </source>
</evidence>
<keyword evidence="2" id="KW-1185">Reference proteome</keyword>
<protein>
    <submittedName>
        <fullName evidence="1">Uncharacterized protein</fullName>
    </submittedName>
</protein>
<dbReference type="Proteomes" id="UP000556436">
    <property type="component" value="Unassembled WGS sequence"/>
</dbReference>
<dbReference type="RefSeq" id="WP_184738272.1">
    <property type="nucleotide sequence ID" value="NZ_CP147867.1"/>
</dbReference>
<dbReference type="EMBL" id="JACHJG010000014">
    <property type="protein sequence ID" value="MBB4889657.1"/>
    <property type="molecule type" value="Genomic_DNA"/>
</dbReference>
<comment type="caution">
    <text evidence="1">The sequence shown here is derived from an EMBL/GenBank/DDBJ whole genome shotgun (WGS) entry which is preliminary data.</text>
</comment>
<organism evidence="1 2">
    <name type="scientific">Streptomyces netropsis</name>
    <name type="common">Streptoverticillium netropsis</name>
    <dbReference type="NCBI Taxonomy" id="55404"/>
    <lineage>
        <taxon>Bacteria</taxon>
        <taxon>Bacillati</taxon>
        <taxon>Actinomycetota</taxon>
        <taxon>Actinomycetes</taxon>
        <taxon>Kitasatosporales</taxon>
        <taxon>Streptomycetaceae</taxon>
        <taxon>Streptomyces</taxon>
    </lineage>
</organism>
<evidence type="ECO:0000313" key="1">
    <source>
        <dbReference type="EMBL" id="MBB4889657.1"/>
    </source>
</evidence>
<accession>A0A7W7LGT3</accession>
<proteinExistence type="predicted"/>
<name>A0A7W7LGT3_STRNE</name>
<dbReference type="AlphaFoldDB" id="A0A7W7LGT3"/>
<sequence length="67" mass="7051">MLWVAAAAEDQLEHISAHCAPGRLHPGIFTAALPEAAAEAAALGICRRAPAMSPLLHDWSVRSVRPA</sequence>